<name>A0AAV7NCD0_PLEWA</name>
<organism evidence="2 3">
    <name type="scientific">Pleurodeles waltl</name>
    <name type="common">Iberian ribbed newt</name>
    <dbReference type="NCBI Taxonomy" id="8319"/>
    <lineage>
        <taxon>Eukaryota</taxon>
        <taxon>Metazoa</taxon>
        <taxon>Chordata</taxon>
        <taxon>Craniata</taxon>
        <taxon>Vertebrata</taxon>
        <taxon>Euteleostomi</taxon>
        <taxon>Amphibia</taxon>
        <taxon>Batrachia</taxon>
        <taxon>Caudata</taxon>
        <taxon>Salamandroidea</taxon>
        <taxon>Salamandridae</taxon>
        <taxon>Pleurodelinae</taxon>
        <taxon>Pleurodeles</taxon>
    </lineage>
</organism>
<dbReference type="EMBL" id="JANPWB010000012">
    <property type="protein sequence ID" value="KAJ1113753.1"/>
    <property type="molecule type" value="Genomic_DNA"/>
</dbReference>
<accession>A0AAV7NCD0</accession>
<keyword evidence="3" id="KW-1185">Reference proteome</keyword>
<dbReference type="AlphaFoldDB" id="A0AAV7NCD0"/>
<protein>
    <submittedName>
        <fullName evidence="2">Uncharacterized protein</fullName>
    </submittedName>
</protein>
<evidence type="ECO:0000256" key="1">
    <source>
        <dbReference type="SAM" id="MobiDB-lite"/>
    </source>
</evidence>
<evidence type="ECO:0000313" key="2">
    <source>
        <dbReference type="EMBL" id="KAJ1113753.1"/>
    </source>
</evidence>
<dbReference type="Proteomes" id="UP001066276">
    <property type="component" value="Chromosome 8"/>
</dbReference>
<feature type="compositionally biased region" description="Basic and acidic residues" evidence="1">
    <location>
        <begin position="24"/>
        <end position="48"/>
    </location>
</feature>
<evidence type="ECO:0000313" key="3">
    <source>
        <dbReference type="Proteomes" id="UP001066276"/>
    </source>
</evidence>
<comment type="caution">
    <text evidence="2">The sequence shown here is derived from an EMBL/GenBank/DDBJ whole genome shotgun (WGS) entry which is preliminary data.</text>
</comment>
<gene>
    <name evidence="2" type="ORF">NDU88_001995</name>
</gene>
<reference evidence="2" key="1">
    <citation type="journal article" date="2022" name="bioRxiv">
        <title>Sequencing and chromosome-scale assembly of the giantPleurodeles waltlgenome.</title>
        <authorList>
            <person name="Brown T."/>
            <person name="Elewa A."/>
            <person name="Iarovenko S."/>
            <person name="Subramanian E."/>
            <person name="Araus A.J."/>
            <person name="Petzold A."/>
            <person name="Susuki M."/>
            <person name="Suzuki K.-i.T."/>
            <person name="Hayashi T."/>
            <person name="Toyoda A."/>
            <person name="Oliveira C."/>
            <person name="Osipova E."/>
            <person name="Leigh N.D."/>
            <person name="Simon A."/>
            <person name="Yun M.H."/>
        </authorList>
    </citation>
    <scope>NUCLEOTIDE SEQUENCE</scope>
    <source>
        <strain evidence="2">20211129_DDA</strain>
        <tissue evidence="2">Liver</tissue>
    </source>
</reference>
<proteinExistence type="predicted"/>
<sequence>MSGGRLLGLALRKGSPFKAAGSLEGERGGLKNGEVTEGREGDARNAKEEPEENELQRTGTSQDPKAGRRGHQEATGGTSCSTTFLEECGSLRMALGIWDSAWAKPGSMFLCSNYTPTADFFGSD</sequence>
<feature type="region of interest" description="Disordered" evidence="1">
    <location>
        <begin position="17"/>
        <end position="81"/>
    </location>
</feature>